<dbReference type="EMBL" id="AMZH03013405">
    <property type="protein sequence ID" value="RRT49329.1"/>
    <property type="molecule type" value="Genomic_DNA"/>
</dbReference>
<protein>
    <submittedName>
        <fullName evidence="2">Uncharacterized protein</fullName>
    </submittedName>
</protein>
<reference evidence="2 3" key="1">
    <citation type="journal article" date="2014" name="Agronomy (Basel)">
        <title>A Draft Genome Sequence for Ensete ventricosum, the Drought-Tolerant Tree Against Hunger.</title>
        <authorList>
            <person name="Harrison J."/>
            <person name="Moore K.A."/>
            <person name="Paszkiewicz K."/>
            <person name="Jones T."/>
            <person name="Grant M."/>
            <person name="Ambacheew D."/>
            <person name="Muzemil S."/>
            <person name="Studholme D.J."/>
        </authorList>
    </citation>
    <scope>NUCLEOTIDE SEQUENCE [LARGE SCALE GENOMIC DNA]</scope>
</reference>
<sequence>MFGRSSGTSSRVRYEFTERIWKIARNMSGDLRKKIVTARISEAARLVGGQPATARPLAGVADHGQTPYKGGRLRPRPPVGCSCLQRVVGPPMARVDCSATPTGGGQRHLQQGRPTTLIIRATSRGQGG</sequence>
<evidence type="ECO:0000313" key="3">
    <source>
        <dbReference type="Proteomes" id="UP000287651"/>
    </source>
</evidence>
<evidence type="ECO:0000256" key="1">
    <source>
        <dbReference type="SAM" id="MobiDB-lite"/>
    </source>
</evidence>
<evidence type="ECO:0000313" key="2">
    <source>
        <dbReference type="EMBL" id="RRT49329.1"/>
    </source>
</evidence>
<dbReference type="Proteomes" id="UP000287651">
    <property type="component" value="Unassembled WGS sequence"/>
</dbReference>
<dbReference type="AlphaFoldDB" id="A0A426YC74"/>
<proteinExistence type="predicted"/>
<accession>A0A426YC74</accession>
<gene>
    <name evidence="2" type="ORF">B296_00025656</name>
</gene>
<name>A0A426YC74_ENSVE</name>
<organism evidence="2 3">
    <name type="scientific">Ensete ventricosum</name>
    <name type="common">Abyssinian banana</name>
    <name type="synonym">Musa ensete</name>
    <dbReference type="NCBI Taxonomy" id="4639"/>
    <lineage>
        <taxon>Eukaryota</taxon>
        <taxon>Viridiplantae</taxon>
        <taxon>Streptophyta</taxon>
        <taxon>Embryophyta</taxon>
        <taxon>Tracheophyta</taxon>
        <taxon>Spermatophyta</taxon>
        <taxon>Magnoliopsida</taxon>
        <taxon>Liliopsida</taxon>
        <taxon>Zingiberales</taxon>
        <taxon>Musaceae</taxon>
        <taxon>Ensete</taxon>
    </lineage>
</organism>
<feature type="region of interest" description="Disordered" evidence="1">
    <location>
        <begin position="55"/>
        <end position="76"/>
    </location>
</feature>
<comment type="caution">
    <text evidence="2">The sequence shown here is derived from an EMBL/GenBank/DDBJ whole genome shotgun (WGS) entry which is preliminary data.</text>
</comment>